<comment type="caution">
    <text evidence="2">The sequence shown here is derived from an EMBL/GenBank/DDBJ whole genome shotgun (WGS) entry which is preliminary data.</text>
</comment>
<dbReference type="EMBL" id="JAULSY010000132">
    <property type="protein sequence ID" value="KAK0663413.1"/>
    <property type="molecule type" value="Genomic_DNA"/>
</dbReference>
<organism evidence="2 3">
    <name type="scientific">Cercophora samala</name>
    <dbReference type="NCBI Taxonomy" id="330535"/>
    <lineage>
        <taxon>Eukaryota</taxon>
        <taxon>Fungi</taxon>
        <taxon>Dikarya</taxon>
        <taxon>Ascomycota</taxon>
        <taxon>Pezizomycotina</taxon>
        <taxon>Sordariomycetes</taxon>
        <taxon>Sordariomycetidae</taxon>
        <taxon>Sordariales</taxon>
        <taxon>Lasiosphaeriaceae</taxon>
        <taxon>Cercophora</taxon>
    </lineage>
</organism>
<evidence type="ECO:0000313" key="2">
    <source>
        <dbReference type="EMBL" id="KAK0663413.1"/>
    </source>
</evidence>
<feature type="region of interest" description="Disordered" evidence="1">
    <location>
        <begin position="491"/>
        <end position="542"/>
    </location>
</feature>
<name>A0AA40D7J1_9PEZI</name>
<evidence type="ECO:0008006" key="4">
    <source>
        <dbReference type="Google" id="ProtNLM"/>
    </source>
</evidence>
<gene>
    <name evidence="2" type="ORF">QBC41DRAFT_234616</name>
</gene>
<evidence type="ECO:0000256" key="1">
    <source>
        <dbReference type="SAM" id="MobiDB-lite"/>
    </source>
</evidence>
<proteinExistence type="predicted"/>
<accession>A0AA40D7J1</accession>
<protein>
    <recommendedName>
        <fullName evidence="4">F-box domain-containing protein</fullName>
    </recommendedName>
</protein>
<reference evidence="2" key="1">
    <citation type="submission" date="2023-06" db="EMBL/GenBank/DDBJ databases">
        <title>Genome-scale phylogeny and comparative genomics of the fungal order Sordariales.</title>
        <authorList>
            <consortium name="Lawrence Berkeley National Laboratory"/>
            <person name="Hensen N."/>
            <person name="Bonometti L."/>
            <person name="Westerberg I."/>
            <person name="Brannstrom I.O."/>
            <person name="Guillou S."/>
            <person name="Cros-Aarteil S."/>
            <person name="Calhoun S."/>
            <person name="Haridas S."/>
            <person name="Kuo A."/>
            <person name="Mondo S."/>
            <person name="Pangilinan J."/>
            <person name="Riley R."/>
            <person name="Labutti K."/>
            <person name="Andreopoulos B."/>
            <person name="Lipzen A."/>
            <person name="Chen C."/>
            <person name="Yanf M."/>
            <person name="Daum C."/>
            <person name="Ng V."/>
            <person name="Clum A."/>
            <person name="Steindorff A."/>
            <person name="Ohm R."/>
            <person name="Martin F."/>
            <person name="Silar P."/>
            <person name="Natvig D."/>
            <person name="Lalanne C."/>
            <person name="Gautier V."/>
            <person name="Ament-Velasquez S.L."/>
            <person name="Kruys A."/>
            <person name="Hutchinson M.I."/>
            <person name="Powell A.J."/>
            <person name="Barry K."/>
            <person name="Miller A.N."/>
            <person name="Grigoriev I.V."/>
            <person name="Debuchy R."/>
            <person name="Gladieux P."/>
            <person name="Thoren M.H."/>
            <person name="Johannesson H."/>
        </authorList>
    </citation>
    <scope>NUCLEOTIDE SEQUENCE</scope>
    <source>
        <strain evidence="2">CBS 307.81</strain>
    </source>
</reference>
<keyword evidence="3" id="KW-1185">Reference proteome</keyword>
<dbReference type="AlphaFoldDB" id="A0AA40D7J1"/>
<sequence>MEPSNTQHPPSPDSPEPIQCSLLRSLPNEMISAVICELGSVHDLVNLITTCRALYENFRCRKQHHLFCILQNSLGPVAPLAVFISYNGYNSAHIYDHEASSNTESWDKISLLACKHSSFVYENAKTPLRALVQQSRGDMKSICTDLYTMEFLVDLYIETRLQSFGLSKAACAQPSRTERMRVLMAFYRRQLLCNVWAPTERAKAMPSTWMVAYREEIIAISNTTMDEVDDDSSDIGRPLGLLEPFEEWEQQQIDHINVFVSRLCAALCIAADAHNSPIPENLLGEMMCKATSLVHYLRVNKTIADVAIAKVTCLPEALLDGPINRPGKDHPYLPLIDKYSLPFFISEWHLRRIRLCPDEVRGEGYYVRFTGDSLESPPFGWVNAFNEWCENWVGRTFAGEKGVVSDGYRDIADAYWWDEYPVAFFRVAGLSMWDRSRIYGIKRLPQLTMVGMLATGWAEVGPADVIPSQAYFDDSEESEFSWDDELDYNSHLDLEGDDSPAETSDVEEADEDDQQSDSEVSVGEWGFLDVASDQEASDAEEY</sequence>
<feature type="compositionally biased region" description="Acidic residues" evidence="1">
    <location>
        <begin position="495"/>
        <end position="516"/>
    </location>
</feature>
<evidence type="ECO:0000313" key="3">
    <source>
        <dbReference type="Proteomes" id="UP001174997"/>
    </source>
</evidence>
<dbReference type="Proteomes" id="UP001174997">
    <property type="component" value="Unassembled WGS sequence"/>
</dbReference>